<comment type="caution">
    <text evidence="2">The sequence shown here is derived from an EMBL/GenBank/DDBJ whole genome shotgun (WGS) entry which is preliminary data.</text>
</comment>
<dbReference type="Proteomes" id="UP000265703">
    <property type="component" value="Unassembled WGS sequence"/>
</dbReference>
<sequence>MLVLYVAIITVVYFQILLNTDGNDFISNVDHAFFEISEENYHSRVPESLI</sequence>
<feature type="chain" id="PRO_5017192680" evidence="1">
    <location>
        <begin position="23"/>
        <end position="50"/>
    </location>
</feature>
<organism evidence="2 3">
    <name type="scientific">Glomus cerebriforme</name>
    <dbReference type="NCBI Taxonomy" id="658196"/>
    <lineage>
        <taxon>Eukaryota</taxon>
        <taxon>Fungi</taxon>
        <taxon>Fungi incertae sedis</taxon>
        <taxon>Mucoromycota</taxon>
        <taxon>Glomeromycotina</taxon>
        <taxon>Glomeromycetes</taxon>
        <taxon>Glomerales</taxon>
        <taxon>Glomeraceae</taxon>
        <taxon>Glomus</taxon>
    </lineage>
</organism>
<evidence type="ECO:0000313" key="2">
    <source>
        <dbReference type="EMBL" id="RIA81473.1"/>
    </source>
</evidence>
<keyword evidence="1" id="KW-0732">Signal</keyword>
<protein>
    <submittedName>
        <fullName evidence="2">Uncharacterized protein</fullName>
    </submittedName>
</protein>
<name>A0A397S4Z1_9GLOM</name>
<dbReference type="EMBL" id="QKYT01000791">
    <property type="protein sequence ID" value="RIA81473.1"/>
    <property type="molecule type" value="Genomic_DNA"/>
</dbReference>
<dbReference type="AlphaFoldDB" id="A0A397S4Z1"/>
<accession>A0A397S4Z1</accession>
<gene>
    <name evidence="2" type="ORF">C1645_881595</name>
</gene>
<proteinExistence type="predicted"/>
<keyword evidence="3" id="KW-1185">Reference proteome</keyword>
<reference evidence="2 3" key="1">
    <citation type="submission" date="2018-06" db="EMBL/GenBank/DDBJ databases">
        <title>Comparative genomics reveals the genomic features of Rhizophagus irregularis, R. cerebriforme, R. diaphanum and Gigaspora rosea, and their symbiotic lifestyle signature.</title>
        <authorList>
            <person name="Morin E."/>
            <person name="San Clemente H."/>
            <person name="Chen E.C.H."/>
            <person name="De La Providencia I."/>
            <person name="Hainaut M."/>
            <person name="Kuo A."/>
            <person name="Kohler A."/>
            <person name="Murat C."/>
            <person name="Tang N."/>
            <person name="Roy S."/>
            <person name="Loubradou J."/>
            <person name="Henrissat B."/>
            <person name="Grigoriev I.V."/>
            <person name="Corradi N."/>
            <person name="Roux C."/>
            <person name="Martin F.M."/>
        </authorList>
    </citation>
    <scope>NUCLEOTIDE SEQUENCE [LARGE SCALE GENOMIC DNA]</scope>
    <source>
        <strain evidence="2 3">DAOM 227022</strain>
    </source>
</reference>
<evidence type="ECO:0000256" key="1">
    <source>
        <dbReference type="SAM" id="SignalP"/>
    </source>
</evidence>
<feature type="signal peptide" evidence="1">
    <location>
        <begin position="1"/>
        <end position="22"/>
    </location>
</feature>
<evidence type="ECO:0000313" key="3">
    <source>
        <dbReference type="Proteomes" id="UP000265703"/>
    </source>
</evidence>